<accession>A0ABN1UGG9</accession>
<dbReference type="CDD" id="cd10917">
    <property type="entry name" value="CE4_NodB_like_6s_7s"/>
    <property type="match status" value="1"/>
</dbReference>
<dbReference type="InterPro" id="IPR011330">
    <property type="entry name" value="Glyco_hydro/deAcase_b/a-brl"/>
</dbReference>
<evidence type="ECO:0000256" key="1">
    <source>
        <dbReference type="SAM" id="MobiDB-lite"/>
    </source>
</evidence>
<dbReference type="Proteomes" id="UP001501371">
    <property type="component" value="Unassembled WGS sequence"/>
</dbReference>
<feature type="compositionally biased region" description="Gly residues" evidence="1">
    <location>
        <begin position="67"/>
        <end position="82"/>
    </location>
</feature>
<proteinExistence type="predicted"/>
<keyword evidence="2" id="KW-0812">Transmembrane</keyword>
<dbReference type="InterPro" id="IPR006311">
    <property type="entry name" value="TAT_signal"/>
</dbReference>
<evidence type="ECO:0000256" key="2">
    <source>
        <dbReference type="SAM" id="Phobius"/>
    </source>
</evidence>
<evidence type="ECO:0000313" key="4">
    <source>
        <dbReference type="EMBL" id="GAA1150646.1"/>
    </source>
</evidence>
<feature type="compositionally biased region" description="Low complexity" evidence="1">
    <location>
        <begin position="83"/>
        <end position="105"/>
    </location>
</feature>
<evidence type="ECO:0000313" key="5">
    <source>
        <dbReference type="Proteomes" id="UP001501371"/>
    </source>
</evidence>
<dbReference type="PANTHER" id="PTHR10587">
    <property type="entry name" value="GLYCOSYL TRANSFERASE-RELATED"/>
    <property type="match status" value="1"/>
</dbReference>
<sequence length="307" mass="31991">MIDDDRHRIERADPPDRRRALRGAAGAALAGAFAAGGTGAVVAGCTGDGRTVTGHERTGRAATGHADTGGTGSGSGGTGSGRGTDTPGRTDTGRPAARSAPSPRRFPGQPVEIAHGPRDRGRVALTFHGQGDPATATAVRKEAERAGAGITVLAVGTWLDEHPSLARRILDGGHDLGNHTLHHTDISAMDEDEAFAEITGCATRLRRLTGSIGSWFRPSRTQHATPLVQRVARRAGYPHVLSYDVDSLDFTSPGAAAVTRTVTGRVRDGSIVSLHFGYADTVAALPALLDALERRDLRAVTTTELLT</sequence>
<dbReference type="InterPro" id="IPR050248">
    <property type="entry name" value="Polysacc_deacetylase_ArnD"/>
</dbReference>
<keyword evidence="2" id="KW-0472">Membrane</keyword>
<dbReference type="InterPro" id="IPR002509">
    <property type="entry name" value="NODB_dom"/>
</dbReference>
<gene>
    <name evidence="4" type="ORF">GCM10009654_02500</name>
</gene>
<feature type="transmembrane region" description="Helical" evidence="2">
    <location>
        <begin position="21"/>
        <end position="43"/>
    </location>
</feature>
<keyword evidence="5" id="KW-1185">Reference proteome</keyword>
<feature type="region of interest" description="Disordered" evidence="1">
    <location>
        <begin position="47"/>
        <end position="117"/>
    </location>
</feature>
<feature type="domain" description="NodB homology" evidence="3">
    <location>
        <begin position="121"/>
        <end position="300"/>
    </location>
</feature>
<dbReference type="RefSeq" id="WP_344268716.1">
    <property type="nucleotide sequence ID" value="NZ_BAAAKV010000001.1"/>
</dbReference>
<name>A0ABN1UGG9_9ACTN</name>
<dbReference type="Gene3D" id="3.20.20.370">
    <property type="entry name" value="Glycoside hydrolase/deacetylase"/>
    <property type="match status" value="1"/>
</dbReference>
<dbReference type="Pfam" id="PF01522">
    <property type="entry name" value="Polysacc_deac_1"/>
    <property type="match status" value="1"/>
</dbReference>
<evidence type="ECO:0000259" key="3">
    <source>
        <dbReference type="PROSITE" id="PS51677"/>
    </source>
</evidence>
<reference evidence="4 5" key="1">
    <citation type="journal article" date="2019" name="Int. J. Syst. Evol. Microbiol.">
        <title>The Global Catalogue of Microorganisms (GCM) 10K type strain sequencing project: providing services to taxonomists for standard genome sequencing and annotation.</title>
        <authorList>
            <consortium name="The Broad Institute Genomics Platform"/>
            <consortium name="The Broad Institute Genome Sequencing Center for Infectious Disease"/>
            <person name="Wu L."/>
            <person name="Ma J."/>
        </authorList>
    </citation>
    <scope>NUCLEOTIDE SEQUENCE [LARGE SCALE GENOMIC DNA]</scope>
    <source>
        <strain evidence="4 5">JCM 12696</strain>
    </source>
</reference>
<comment type="caution">
    <text evidence="4">The sequence shown here is derived from an EMBL/GenBank/DDBJ whole genome shotgun (WGS) entry which is preliminary data.</text>
</comment>
<keyword evidence="2" id="KW-1133">Transmembrane helix</keyword>
<dbReference type="SUPFAM" id="SSF88713">
    <property type="entry name" value="Glycoside hydrolase/deacetylase"/>
    <property type="match status" value="1"/>
</dbReference>
<dbReference type="PROSITE" id="PS51677">
    <property type="entry name" value="NODB"/>
    <property type="match status" value="1"/>
</dbReference>
<dbReference type="PROSITE" id="PS51318">
    <property type="entry name" value="TAT"/>
    <property type="match status" value="1"/>
</dbReference>
<dbReference type="EMBL" id="BAAAKV010000001">
    <property type="protein sequence ID" value="GAA1150646.1"/>
    <property type="molecule type" value="Genomic_DNA"/>
</dbReference>
<organism evidence="4 5">
    <name type="scientific">Streptomyces hebeiensis</name>
    <dbReference type="NCBI Taxonomy" id="229486"/>
    <lineage>
        <taxon>Bacteria</taxon>
        <taxon>Bacillati</taxon>
        <taxon>Actinomycetota</taxon>
        <taxon>Actinomycetes</taxon>
        <taxon>Kitasatosporales</taxon>
        <taxon>Streptomycetaceae</taxon>
        <taxon>Streptomyces</taxon>
    </lineage>
</organism>
<protein>
    <recommendedName>
        <fullName evidence="3">NodB homology domain-containing protein</fullName>
    </recommendedName>
</protein>